<feature type="compositionally biased region" description="Polar residues" evidence="5">
    <location>
        <begin position="727"/>
        <end position="743"/>
    </location>
</feature>
<protein>
    <submittedName>
        <fullName evidence="7">Uncharacterized protein</fullName>
    </submittedName>
</protein>
<feature type="compositionally biased region" description="Pro residues" evidence="5">
    <location>
        <begin position="546"/>
        <end position="556"/>
    </location>
</feature>
<feature type="region of interest" description="Disordered" evidence="5">
    <location>
        <begin position="285"/>
        <end position="802"/>
    </location>
</feature>
<dbReference type="PANTHER" id="PTHR15549">
    <property type="entry name" value="PAIRED IMMUNOGLOBULIN-LIKE TYPE 2 RECEPTOR"/>
    <property type="match status" value="1"/>
</dbReference>
<evidence type="ECO:0000313" key="8">
    <source>
        <dbReference type="Proteomes" id="UP000297245"/>
    </source>
</evidence>
<feature type="transmembrane region" description="Helical" evidence="6">
    <location>
        <begin position="120"/>
        <end position="143"/>
    </location>
</feature>
<name>A0A4S8LS66_DENBC</name>
<feature type="compositionally biased region" description="Gly residues" evidence="5">
    <location>
        <begin position="415"/>
        <end position="426"/>
    </location>
</feature>
<dbReference type="AlphaFoldDB" id="A0A4S8LS66"/>
<dbReference type="OrthoDB" id="2563978at2759"/>
<feature type="compositionally biased region" description="Polar residues" evidence="5">
    <location>
        <begin position="929"/>
        <end position="947"/>
    </location>
</feature>
<feature type="compositionally biased region" description="Basic and acidic residues" evidence="5">
    <location>
        <begin position="780"/>
        <end position="790"/>
    </location>
</feature>
<organism evidence="7 8">
    <name type="scientific">Dendrothele bispora (strain CBS 962.96)</name>
    <dbReference type="NCBI Taxonomy" id="1314807"/>
    <lineage>
        <taxon>Eukaryota</taxon>
        <taxon>Fungi</taxon>
        <taxon>Dikarya</taxon>
        <taxon>Basidiomycota</taxon>
        <taxon>Agaricomycotina</taxon>
        <taxon>Agaricomycetes</taxon>
        <taxon>Agaricomycetidae</taxon>
        <taxon>Agaricales</taxon>
        <taxon>Agaricales incertae sedis</taxon>
        <taxon>Dendrothele</taxon>
    </lineage>
</organism>
<reference evidence="7 8" key="1">
    <citation type="journal article" date="2019" name="Nat. Ecol. Evol.">
        <title>Megaphylogeny resolves global patterns of mushroom evolution.</title>
        <authorList>
            <person name="Varga T."/>
            <person name="Krizsan K."/>
            <person name="Foldi C."/>
            <person name="Dima B."/>
            <person name="Sanchez-Garcia M."/>
            <person name="Sanchez-Ramirez S."/>
            <person name="Szollosi G.J."/>
            <person name="Szarkandi J.G."/>
            <person name="Papp V."/>
            <person name="Albert L."/>
            <person name="Andreopoulos W."/>
            <person name="Angelini C."/>
            <person name="Antonin V."/>
            <person name="Barry K.W."/>
            <person name="Bougher N.L."/>
            <person name="Buchanan P."/>
            <person name="Buyck B."/>
            <person name="Bense V."/>
            <person name="Catcheside P."/>
            <person name="Chovatia M."/>
            <person name="Cooper J."/>
            <person name="Damon W."/>
            <person name="Desjardin D."/>
            <person name="Finy P."/>
            <person name="Geml J."/>
            <person name="Haridas S."/>
            <person name="Hughes K."/>
            <person name="Justo A."/>
            <person name="Karasinski D."/>
            <person name="Kautmanova I."/>
            <person name="Kiss B."/>
            <person name="Kocsube S."/>
            <person name="Kotiranta H."/>
            <person name="LaButti K.M."/>
            <person name="Lechner B.E."/>
            <person name="Liimatainen K."/>
            <person name="Lipzen A."/>
            <person name="Lukacs Z."/>
            <person name="Mihaltcheva S."/>
            <person name="Morgado L.N."/>
            <person name="Niskanen T."/>
            <person name="Noordeloos M.E."/>
            <person name="Ohm R.A."/>
            <person name="Ortiz-Santana B."/>
            <person name="Ovrebo C."/>
            <person name="Racz N."/>
            <person name="Riley R."/>
            <person name="Savchenko A."/>
            <person name="Shiryaev A."/>
            <person name="Soop K."/>
            <person name="Spirin V."/>
            <person name="Szebenyi C."/>
            <person name="Tomsovsky M."/>
            <person name="Tulloss R.E."/>
            <person name="Uehling J."/>
            <person name="Grigoriev I.V."/>
            <person name="Vagvolgyi C."/>
            <person name="Papp T."/>
            <person name="Martin F.M."/>
            <person name="Miettinen O."/>
            <person name="Hibbett D.S."/>
            <person name="Nagy L.G."/>
        </authorList>
    </citation>
    <scope>NUCLEOTIDE SEQUENCE [LARGE SCALE GENOMIC DNA]</scope>
    <source>
        <strain evidence="7 8">CBS 962.96</strain>
    </source>
</reference>
<evidence type="ECO:0000256" key="1">
    <source>
        <dbReference type="ARBA" id="ARBA00004167"/>
    </source>
</evidence>
<feature type="compositionally biased region" description="Basic and acidic residues" evidence="5">
    <location>
        <begin position="313"/>
        <end position="333"/>
    </location>
</feature>
<dbReference type="GO" id="GO:0016020">
    <property type="term" value="C:membrane"/>
    <property type="evidence" value="ECO:0007669"/>
    <property type="project" value="UniProtKB-SubCell"/>
</dbReference>
<evidence type="ECO:0000256" key="2">
    <source>
        <dbReference type="ARBA" id="ARBA00022692"/>
    </source>
</evidence>
<dbReference type="PANTHER" id="PTHR15549:SF30">
    <property type="entry name" value="MID2 DOMAIN-CONTAINING PROTEIN"/>
    <property type="match status" value="1"/>
</dbReference>
<feature type="region of interest" description="Disordered" evidence="5">
    <location>
        <begin position="927"/>
        <end position="955"/>
    </location>
</feature>
<feature type="region of interest" description="Disordered" evidence="5">
    <location>
        <begin position="227"/>
        <end position="259"/>
    </location>
</feature>
<dbReference type="Proteomes" id="UP000297245">
    <property type="component" value="Unassembled WGS sequence"/>
</dbReference>
<accession>A0A4S8LS66</accession>
<feature type="compositionally biased region" description="Low complexity" evidence="5">
    <location>
        <begin position="557"/>
        <end position="572"/>
    </location>
</feature>
<dbReference type="InterPro" id="IPR051694">
    <property type="entry name" value="Immunoregulatory_rcpt-like"/>
</dbReference>
<evidence type="ECO:0000256" key="6">
    <source>
        <dbReference type="SAM" id="Phobius"/>
    </source>
</evidence>
<feature type="region of interest" description="Disordered" evidence="5">
    <location>
        <begin position="974"/>
        <end position="1027"/>
    </location>
</feature>
<dbReference type="EMBL" id="ML179295">
    <property type="protein sequence ID" value="THU91853.1"/>
    <property type="molecule type" value="Genomic_DNA"/>
</dbReference>
<sequence>MGEPTQVLPSWFTISTTVLTDAGGVPTATSESLLYLPLTYFGPSIPLGSLWTYGGLTSPASTSTSPTATPTSATPTTTSSSLTSSPSSSLTSSSPSSSSAFPSPSASNTPVSNGLSRNQLIGIIVGSIIGFIFLFVLLLLLYICCKHRQQRRRDPRFSMVAPQPPIDEDYYIVPPGGESPGEGSPRSSGEVEDSFLRRDEGKKPRQMSNVGPAAAVAAGAGAGAAAVASGSGAEPPSQDNSLGSSSKSSDSAASGYGNVVPTAFGEVAPVPAQRWGPILSREELRRLDEEDEDEQDQDGALVHTTRNVPPARQETKYYDPFDVESHEREHDPEVYPLMPPPRLVDPSRNRSRLTHQPSLGSQLSGDPSEATLHTARRVKAEDLAPRSPPRDSSSNLPTDAAGASGSGRRDSGIWRGLGGLAAGLGRLGWFSSSTSSSRRNSAAAAAWSSTPLADNDVEQARALLNDPSSSTSPPPQMSEFRRPGAGLGLAVTGDRPISGVSAKSGKSTETMYYSAPGTPNRMTPLPTPPPRVLASSSSAAEMGYWPRPPQTPPIPPTGTMTTGQTQTGSTTTAYETANSGTRTTAYETANSGSMDLGLGVDEHGQRHAPPPPPTARPHPSQQIYQHPPTQYYDALTISSTVEPPPYGPGDSGVDILDMPVPRGISPFGSTSSLPIKETQDQVQVQTQGTSMTTPDSSLGSSKKTATTTTSGTTGPSLPPGLGAALTTPSAWHESQTLGTTPSPGSFAARSRNGSVPDLIGSGSGSDRMSTGITIDVLEEAPPKAAERWRDIASSAGGSSGERRLTFGMAQFVRQPYSDLASEIGSLHSMRSNHLSPRSSPGGSAAASRRDLSGSTGSSSSRPSAARSARSVLSGSEGHSLSHSGSISSDGHWKRKLRTTGVGGEGSTTGGAMSPALSVFGHNTRVASGATATSGPSLGIGQYTTSPISEEGSGSVARARVPTPLLGVGSGVTIDGERRGHGHFSAPSSPRIGRSLSPRRHDISPVDRALSLSPVPWAGGLDDSWSAS</sequence>
<dbReference type="GO" id="GO:0071944">
    <property type="term" value="C:cell periphery"/>
    <property type="evidence" value="ECO:0007669"/>
    <property type="project" value="UniProtKB-ARBA"/>
</dbReference>
<feature type="compositionally biased region" description="Low complexity" evidence="5">
    <location>
        <begin position="696"/>
        <end position="726"/>
    </location>
</feature>
<feature type="compositionally biased region" description="Polar residues" evidence="5">
    <location>
        <begin position="354"/>
        <end position="365"/>
    </location>
</feature>
<evidence type="ECO:0000256" key="3">
    <source>
        <dbReference type="ARBA" id="ARBA00022989"/>
    </source>
</evidence>
<feature type="region of interest" description="Disordered" evidence="5">
    <location>
        <begin position="153"/>
        <end position="211"/>
    </location>
</feature>
<gene>
    <name evidence="7" type="ORF">K435DRAFT_863021</name>
</gene>
<keyword evidence="2 6" id="KW-0812">Transmembrane</keyword>
<keyword evidence="8" id="KW-1185">Reference proteome</keyword>
<evidence type="ECO:0000313" key="7">
    <source>
        <dbReference type="EMBL" id="THU91853.1"/>
    </source>
</evidence>
<feature type="compositionally biased region" description="Basic and acidic residues" evidence="5">
    <location>
        <begin position="194"/>
        <end position="203"/>
    </location>
</feature>
<feature type="compositionally biased region" description="Low complexity" evidence="5">
    <location>
        <begin position="59"/>
        <end position="107"/>
    </location>
</feature>
<feature type="compositionally biased region" description="Polar residues" evidence="5">
    <location>
        <begin position="573"/>
        <end position="593"/>
    </location>
</feature>
<evidence type="ECO:0000256" key="4">
    <source>
        <dbReference type="ARBA" id="ARBA00023136"/>
    </source>
</evidence>
<feature type="region of interest" description="Disordered" evidence="5">
    <location>
        <begin position="823"/>
        <end position="915"/>
    </location>
</feature>
<comment type="subcellular location">
    <subcellularLocation>
        <location evidence="1">Membrane</location>
        <topology evidence="1">Single-pass membrane protein</topology>
    </subcellularLocation>
</comment>
<feature type="compositionally biased region" description="Low complexity" evidence="5">
    <location>
        <begin position="427"/>
        <end position="450"/>
    </location>
</feature>
<feature type="compositionally biased region" description="Low complexity" evidence="5">
    <location>
        <begin position="173"/>
        <end position="188"/>
    </location>
</feature>
<evidence type="ECO:0000256" key="5">
    <source>
        <dbReference type="SAM" id="MobiDB-lite"/>
    </source>
</evidence>
<feature type="compositionally biased region" description="Low complexity" evidence="5">
    <location>
        <begin position="835"/>
        <end position="889"/>
    </location>
</feature>
<keyword evidence="3 6" id="KW-1133">Transmembrane helix</keyword>
<feature type="compositionally biased region" description="Low complexity" evidence="5">
    <location>
        <begin position="227"/>
        <end position="255"/>
    </location>
</feature>
<feature type="region of interest" description="Disordered" evidence="5">
    <location>
        <begin position="59"/>
        <end position="112"/>
    </location>
</feature>
<keyword evidence="4 6" id="KW-0472">Membrane</keyword>
<proteinExistence type="predicted"/>